<dbReference type="InParanoid" id="A0A3N4L1C5"/>
<keyword evidence="2" id="KW-1185">Reference proteome</keyword>
<gene>
    <name evidence="1" type="ORF">P167DRAFT_187508</name>
</gene>
<dbReference type="EMBL" id="ML119133">
    <property type="protein sequence ID" value="RPB11785.1"/>
    <property type="molecule type" value="Genomic_DNA"/>
</dbReference>
<protein>
    <submittedName>
        <fullName evidence="1">Uncharacterized protein</fullName>
    </submittedName>
</protein>
<reference evidence="1 2" key="1">
    <citation type="journal article" date="2018" name="Nat. Ecol. Evol.">
        <title>Pezizomycetes genomes reveal the molecular basis of ectomycorrhizal truffle lifestyle.</title>
        <authorList>
            <person name="Murat C."/>
            <person name="Payen T."/>
            <person name="Noel B."/>
            <person name="Kuo A."/>
            <person name="Morin E."/>
            <person name="Chen J."/>
            <person name="Kohler A."/>
            <person name="Krizsan K."/>
            <person name="Balestrini R."/>
            <person name="Da Silva C."/>
            <person name="Montanini B."/>
            <person name="Hainaut M."/>
            <person name="Levati E."/>
            <person name="Barry K.W."/>
            <person name="Belfiori B."/>
            <person name="Cichocki N."/>
            <person name="Clum A."/>
            <person name="Dockter R.B."/>
            <person name="Fauchery L."/>
            <person name="Guy J."/>
            <person name="Iotti M."/>
            <person name="Le Tacon F."/>
            <person name="Lindquist E.A."/>
            <person name="Lipzen A."/>
            <person name="Malagnac F."/>
            <person name="Mello A."/>
            <person name="Molinier V."/>
            <person name="Miyauchi S."/>
            <person name="Poulain J."/>
            <person name="Riccioni C."/>
            <person name="Rubini A."/>
            <person name="Sitrit Y."/>
            <person name="Splivallo R."/>
            <person name="Traeger S."/>
            <person name="Wang M."/>
            <person name="Zifcakova L."/>
            <person name="Wipf D."/>
            <person name="Zambonelli A."/>
            <person name="Paolocci F."/>
            <person name="Nowrousian M."/>
            <person name="Ottonello S."/>
            <person name="Baldrian P."/>
            <person name="Spatafora J.W."/>
            <person name="Henrissat B."/>
            <person name="Nagy L.G."/>
            <person name="Aury J.M."/>
            <person name="Wincker P."/>
            <person name="Grigoriev I.V."/>
            <person name="Bonfante P."/>
            <person name="Martin F.M."/>
        </authorList>
    </citation>
    <scope>NUCLEOTIDE SEQUENCE [LARGE SCALE GENOMIC DNA]</scope>
    <source>
        <strain evidence="1 2">CCBAS932</strain>
    </source>
</reference>
<dbReference type="Proteomes" id="UP000277580">
    <property type="component" value="Unassembled WGS sequence"/>
</dbReference>
<dbReference type="AlphaFoldDB" id="A0A3N4L1C5"/>
<evidence type="ECO:0000313" key="2">
    <source>
        <dbReference type="Proteomes" id="UP000277580"/>
    </source>
</evidence>
<proteinExistence type="predicted"/>
<accession>A0A3N4L1C5</accession>
<name>A0A3N4L1C5_9PEZI</name>
<organism evidence="1 2">
    <name type="scientific">Morchella conica CCBAS932</name>
    <dbReference type="NCBI Taxonomy" id="1392247"/>
    <lineage>
        <taxon>Eukaryota</taxon>
        <taxon>Fungi</taxon>
        <taxon>Dikarya</taxon>
        <taxon>Ascomycota</taxon>
        <taxon>Pezizomycotina</taxon>
        <taxon>Pezizomycetes</taxon>
        <taxon>Pezizales</taxon>
        <taxon>Morchellaceae</taxon>
        <taxon>Morchella</taxon>
    </lineage>
</organism>
<evidence type="ECO:0000313" key="1">
    <source>
        <dbReference type="EMBL" id="RPB11785.1"/>
    </source>
</evidence>
<sequence length="59" mass="6302">MCTSAGAWALCGAEDINCTVYDGLMSESIHAYIIYTHVSFCLVINTINFCFPPPPSAAA</sequence>